<evidence type="ECO:0000313" key="1">
    <source>
        <dbReference type="EMBL" id="RUT65582.1"/>
    </source>
</evidence>
<dbReference type="OrthoDB" id="9156913at2"/>
<dbReference type="AlphaFoldDB" id="A0A433ZU48"/>
<organism evidence="1 2">
    <name type="scientific">Morganella morganii</name>
    <name type="common">Proteus morganii</name>
    <dbReference type="NCBI Taxonomy" id="582"/>
    <lineage>
        <taxon>Bacteria</taxon>
        <taxon>Pseudomonadati</taxon>
        <taxon>Pseudomonadota</taxon>
        <taxon>Gammaproteobacteria</taxon>
        <taxon>Enterobacterales</taxon>
        <taxon>Morganellaceae</taxon>
        <taxon>Morganella</taxon>
    </lineage>
</organism>
<name>A0A433ZU48_MORMO</name>
<dbReference type="EMBL" id="NRQY01000001">
    <property type="protein sequence ID" value="RUT65582.1"/>
    <property type="molecule type" value="Genomic_DNA"/>
</dbReference>
<evidence type="ECO:0008006" key="3">
    <source>
        <dbReference type="Google" id="ProtNLM"/>
    </source>
</evidence>
<proteinExistence type="predicted"/>
<accession>A0A433ZU48</accession>
<evidence type="ECO:0000313" key="2">
    <source>
        <dbReference type="Proteomes" id="UP000286908"/>
    </source>
</evidence>
<dbReference type="Proteomes" id="UP000286908">
    <property type="component" value="Unassembled WGS sequence"/>
</dbReference>
<protein>
    <recommendedName>
        <fullName evidence="3">Lipocalin-like domain-containing protein</fullName>
    </recommendedName>
</protein>
<comment type="caution">
    <text evidence="1">The sequence shown here is derived from an EMBL/GenBank/DDBJ whole genome shotgun (WGS) entry which is preliminary data.</text>
</comment>
<gene>
    <name evidence="1" type="ORF">CKG00_03530</name>
</gene>
<sequence length="260" mass="29484">MKKLLSASLILFSLNSYSNENQDIEGIWAMIPLKNRIANVVQYNADGTSSLYSFNCAKPDKKEPVETSAYSVDKKNKTITLTSGTYHTSLKIIKITKRTMALEQKINDDFSVSLLYAKVSDIAPLCGLYTGEVNPPPKTAYQPADFIPSPVIPPHPQLSRFEGKWMYNNVVQIEVAKDNTGNYILKLDSNPDWNHLYNQVHWVGDELHFKSYAYSDKESLFSHPYHKSLSDTILRLTSGTTMTHSHITGKERYDTELIKQ</sequence>
<reference evidence="1 2" key="1">
    <citation type="submission" date="2017-08" db="EMBL/GenBank/DDBJ databases">
        <title>Draft genome sequence of pheromone producing symbiont Morganella morganii, of the female New Zealand grass grub Costelytra giveni.</title>
        <authorList>
            <person name="Laugraud A."/>
            <person name="Young S.D."/>
            <person name="Hurst M.H."/>
        </authorList>
    </citation>
    <scope>NUCLEOTIDE SEQUENCE [LARGE SCALE GENOMIC DNA]</scope>
    <source>
        <strain evidence="1 2">MMsCG</strain>
    </source>
</reference>